<protein>
    <recommendedName>
        <fullName evidence="2">Putative 4-hydroxy-4-methyl-2-oxoglutarate aldolase</fullName>
    </recommendedName>
    <alternativeName>
        <fullName evidence="3">Regulator of ribonuclease activity homolog</fullName>
    </alternativeName>
    <alternativeName>
        <fullName evidence="4">RraA-like protein</fullName>
    </alternativeName>
</protein>
<dbReference type="Proteomes" id="UP000603940">
    <property type="component" value="Unassembled WGS sequence"/>
</dbReference>
<sequence>MRRDTERERLFVTCVSSAEPVISERRYVFWGALWHPAHRLVNQTGASTAPTLGRRTALATGFRILRRTRQVEPALAERFRSLPVANVSDVMSRMTAGGPRLRPMHAPGAVLSGPALTVKTRPGDNLMIHKAIALAEPGDVIVVDAGGDLTNALIGELMLAQMAKRRLGGIVLNGAIRDSAAIRAQDFPVFAAGVTHRGPYKDGPGEINVPVAIDGMVIAPGDLVLGDDDGLLCVPFEEAEAIHAAAAAKHAAEEKQAANIAAGTHDASWVDASLRRLGCEGLG</sequence>
<evidence type="ECO:0000256" key="2">
    <source>
        <dbReference type="ARBA" id="ARBA00016549"/>
    </source>
</evidence>
<dbReference type="PANTHER" id="PTHR33254">
    <property type="entry name" value="4-HYDROXY-4-METHYL-2-OXOGLUTARATE ALDOLASE 3-RELATED"/>
    <property type="match status" value="1"/>
</dbReference>
<dbReference type="EMBL" id="JACTUZ010000221">
    <property type="protein sequence ID" value="MBC9180036.1"/>
    <property type="molecule type" value="Genomic_DNA"/>
</dbReference>
<dbReference type="CDD" id="cd16841">
    <property type="entry name" value="RraA_family"/>
    <property type="match status" value="1"/>
</dbReference>
<dbReference type="PANTHER" id="PTHR33254:SF4">
    <property type="entry name" value="4-HYDROXY-4-METHYL-2-OXOGLUTARATE ALDOLASE 3-RELATED"/>
    <property type="match status" value="1"/>
</dbReference>
<organism evidence="5 6">
    <name type="scientific">Pseudoroseomonas ludipueritiae</name>
    <dbReference type="NCBI Taxonomy" id="198093"/>
    <lineage>
        <taxon>Bacteria</taxon>
        <taxon>Pseudomonadati</taxon>
        <taxon>Pseudomonadota</taxon>
        <taxon>Alphaproteobacteria</taxon>
        <taxon>Acetobacterales</taxon>
        <taxon>Acetobacteraceae</taxon>
        <taxon>Pseudoroseomonas</taxon>
    </lineage>
</organism>
<reference evidence="5 6" key="1">
    <citation type="journal article" date="2009" name="Int. J. Syst. Evol. Microbiol.">
        <title>Transfer of Teichococcus ludipueritiae and Muricoccus roseus to the genus Roseomonas, as Roseomonas ludipueritiae comb. nov. and Roseomonas rosea comb. nov., respectively, and emended description of the genus Roseomonas.</title>
        <authorList>
            <person name="Sanchez-Porro C."/>
            <person name="Gallego V."/>
            <person name="Busse H.J."/>
            <person name="Kampfer P."/>
            <person name="Ventosa A."/>
        </authorList>
    </citation>
    <scope>NUCLEOTIDE SEQUENCE [LARGE SCALE GENOMIC DNA]</scope>
    <source>
        <strain evidence="5 6">DSM 14915</strain>
    </source>
</reference>
<comment type="cofactor">
    <cofactor evidence="1">
        <name>a divalent metal cation</name>
        <dbReference type="ChEBI" id="CHEBI:60240"/>
    </cofactor>
</comment>
<evidence type="ECO:0000313" key="5">
    <source>
        <dbReference type="EMBL" id="MBC9180036.1"/>
    </source>
</evidence>
<dbReference type="Pfam" id="PF03737">
    <property type="entry name" value="RraA-like"/>
    <property type="match status" value="1"/>
</dbReference>
<dbReference type="NCBIfam" id="NF004850">
    <property type="entry name" value="PRK06201.1"/>
    <property type="match status" value="1"/>
</dbReference>
<dbReference type="SUPFAM" id="SSF89562">
    <property type="entry name" value="RraA-like"/>
    <property type="match status" value="1"/>
</dbReference>
<evidence type="ECO:0000256" key="1">
    <source>
        <dbReference type="ARBA" id="ARBA00001968"/>
    </source>
</evidence>
<dbReference type="InterPro" id="IPR036704">
    <property type="entry name" value="RraA/RraA-like_sf"/>
</dbReference>
<evidence type="ECO:0000256" key="4">
    <source>
        <dbReference type="ARBA" id="ARBA00030169"/>
    </source>
</evidence>
<name>A0ABR7REI4_9PROT</name>
<proteinExistence type="predicted"/>
<gene>
    <name evidence="5" type="ORF">IBL25_24115</name>
</gene>
<comment type="caution">
    <text evidence="5">The sequence shown here is derived from an EMBL/GenBank/DDBJ whole genome shotgun (WGS) entry which is preliminary data.</text>
</comment>
<evidence type="ECO:0000256" key="3">
    <source>
        <dbReference type="ARBA" id="ARBA00029596"/>
    </source>
</evidence>
<dbReference type="InterPro" id="IPR005493">
    <property type="entry name" value="RraA/RraA-like"/>
</dbReference>
<keyword evidence="6" id="KW-1185">Reference proteome</keyword>
<evidence type="ECO:0000313" key="6">
    <source>
        <dbReference type="Proteomes" id="UP000603940"/>
    </source>
</evidence>
<dbReference type="Gene3D" id="3.50.30.40">
    <property type="entry name" value="Ribonuclease E inhibitor RraA/RraA-like"/>
    <property type="match status" value="1"/>
</dbReference>
<accession>A0ABR7REI4</accession>